<dbReference type="InterPro" id="IPR046450">
    <property type="entry name" value="PA_dom_sf"/>
</dbReference>
<dbReference type="InterPro" id="IPR001382">
    <property type="entry name" value="Glyco_hydro_47"/>
</dbReference>
<organism evidence="8">
    <name type="scientific">Albugo laibachii Nc14</name>
    <dbReference type="NCBI Taxonomy" id="890382"/>
    <lineage>
        <taxon>Eukaryota</taxon>
        <taxon>Sar</taxon>
        <taxon>Stramenopiles</taxon>
        <taxon>Oomycota</taxon>
        <taxon>Peronosporomycetes</taxon>
        <taxon>Albuginales</taxon>
        <taxon>Albuginaceae</taxon>
        <taxon>Albugo</taxon>
    </lineage>
</organism>
<evidence type="ECO:0000256" key="5">
    <source>
        <dbReference type="PIRSR" id="PIRSR601382-2"/>
    </source>
</evidence>
<dbReference type="PANTHER" id="PTHR45679:SF6">
    <property type="entry name" value="ER DEGRADATION-ENHANCING ALPHA-MANNOSIDASE-LIKE PROTEIN 2"/>
    <property type="match status" value="1"/>
</dbReference>
<dbReference type="Pfam" id="PF02225">
    <property type="entry name" value="PA"/>
    <property type="match status" value="1"/>
</dbReference>
<dbReference type="InterPro" id="IPR012341">
    <property type="entry name" value="6hp_glycosidase-like_sf"/>
</dbReference>
<sequence length="661" mass="75296">MEFTMLSVLTGDIKYANASRIAARALYKSRSKIGLLGKHINNLNSDWIETTSGPGSNADSVYEYFLKMYMTFGDVEFLHIFEELYDAIMTHNKVGDWLFDVSMYHGSRYGKPQMTFENLVAFFPGLQAAFGQLSAASNSLNAFHKVWREFGFTPERFDVNSWNLNWDRRDYVLRPELAESTFFMHEATQDSSWLRAGAHMIESIETHCKTDCGYASVKDVQTKALKDEMPSFFLAETCKYLYLLFNTSSFIRNGNFVFTTEAHPFPISHAIVGLESVQKLMETDMHSKSKRTDDSCGEDPFWLSHPYQKDHRVNFKMEDARLYDEALYPWSYCDFQVEKQPRELNQDIVVSGGEELGNFRVHQVGQLTRVTQEQSQEWIDFIPYGQNQLLVAMMPNQEQGTESNPGIMKTPVVPVYRTFQLITAPSTAIRLFSFTCSVHILLNMKSSNTVSRNEGTVFRFPCIESRTGGLSYLPHSITFAAAGLVVAYPLDACTRLDGNHYRGKYVLVSRGKCSYEEKVANVFASGALGIFIWITEDHEMMISDELIEAATPNFDDPSFADNITIPIVIISHILGEWLRSFKDSGMGVRLDRETFVYSILDISQRSLVKTKAVEKEDYPFLMLSETHPDKVWLGGPEWGVVIRSFYGSATRKDFAIFKISS</sequence>
<dbReference type="PANTHER" id="PTHR45679">
    <property type="entry name" value="ER DEGRADATION-ENHANCING ALPHA-MANNOSIDASE-LIKE PROTEIN 2"/>
    <property type="match status" value="1"/>
</dbReference>
<keyword evidence="5" id="KW-0106">Calcium</keyword>
<dbReference type="GO" id="GO:1904380">
    <property type="term" value="P:endoplasmic reticulum mannose trimming"/>
    <property type="evidence" value="ECO:0007669"/>
    <property type="project" value="InterPro"/>
</dbReference>
<comment type="similarity">
    <text evidence="2 6">Belongs to the glycosyl hydrolase 47 family.</text>
</comment>
<dbReference type="InterPro" id="IPR003137">
    <property type="entry name" value="PA_domain"/>
</dbReference>
<proteinExistence type="inferred from homology"/>
<dbReference type="GO" id="GO:0005975">
    <property type="term" value="P:carbohydrate metabolic process"/>
    <property type="evidence" value="ECO:0007669"/>
    <property type="project" value="InterPro"/>
</dbReference>
<dbReference type="Pfam" id="PF01532">
    <property type="entry name" value="Glyco_hydro_47"/>
    <property type="match status" value="1"/>
</dbReference>
<dbReference type="EMBL" id="FR824908">
    <property type="protein sequence ID" value="CCA28112.1"/>
    <property type="molecule type" value="Genomic_DNA"/>
</dbReference>
<feature type="binding site" evidence="5">
    <location>
        <position position="260"/>
    </location>
    <ligand>
        <name>Ca(2+)</name>
        <dbReference type="ChEBI" id="CHEBI:29108"/>
    </ligand>
</feature>
<evidence type="ECO:0000259" key="7">
    <source>
        <dbReference type="Pfam" id="PF02225"/>
    </source>
</evidence>
<dbReference type="GO" id="GO:0016020">
    <property type="term" value="C:membrane"/>
    <property type="evidence" value="ECO:0007669"/>
    <property type="project" value="InterPro"/>
</dbReference>
<accession>F0X2K5</accession>
<keyword evidence="5" id="KW-0479">Metal-binding</keyword>
<comment type="subcellular location">
    <subcellularLocation>
        <location evidence="1">Endoplasmic reticulum</location>
    </subcellularLocation>
</comment>
<dbReference type="GO" id="GO:0004571">
    <property type="term" value="F:mannosyl-oligosaccharide 1,2-alpha-mannosidase activity"/>
    <property type="evidence" value="ECO:0007669"/>
    <property type="project" value="InterPro"/>
</dbReference>
<dbReference type="Gene3D" id="3.50.30.30">
    <property type="match status" value="1"/>
</dbReference>
<reference evidence="8" key="2">
    <citation type="submission" date="2011-02" db="EMBL/GenBank/DDBJ databases">
        <authorList>
            <person name="MacLean D."/>
        </authorList>
    </citation>
    <scope>NUCLEOTIDE SEQUENCE</scope>
</reference>
<reference evidence="8" key="1">
    <citation type="journal article" date="2011" name="PLoS Biol.">
        <title>Gene gain and loss during evolution of obligate parasitism in the white rust pathogen of Arabidopsis thaliana.</title>
        <authorList>
            <person name="Kemen E."/>
            <person name="Gardiner A."/>
            <person name="Schultz-Larsen T."/>
            <person name="Kemen A.C."/>
            <person name="Balmuth A.L."/>
            <person name="Robert-Seilaniantz A."/>
            <person name="Bailey K."/>
            <person name="Holub E."/>
            <person name="Studholme D.J."/>
            <person name="Maclean D."/>
            <person name="Jones J.D."/>
        </authorList>
    </citation>
    <scope>NUCLEOTIDE SEQUENCE</scope>
</reference>
<gene>
    <name evidence="8" type="primary">AlNc14C1177G12829</name>
    <name evidence="8" type="ORF">ALNC14_142560</name>
</gene>
<evidence type="ECO:0000256" key="6">
    <source>
        <dbReference type="RuleBase" id="RU361193"/>
    </source>
</evidence>
<evidence type="ECO:0000256" key="2">
    <source>
        <dbReference type="ARBA" id="ARBA00007658"/>
    </source>
</evidence>
<comment type="cofactor">
    <cofactor evidence="5">
        <name>Ca(2+)</name>
        <dbReference type="ChEBI" id="CHEBI:29108"/>
    </cofactor>
</comment>
<evidence type="ECO:0000256" key="1">
    <source>
        <dbReference type="ARBA" id="ARBA00004240"/>
    </source>
</evidence>
<keyword evidence="3" id="KW-0256">Endoplasmic reticulum</keyword>
<keyword evidence="6" id="KW-0326">Glycosidase</keyword>
<dbReference type="InterPro" id="IPR036026">
    <property type="entry name" value="Seven-hairpin_glycosidases"/>
</dbReference>
<feature type="domain" description="PA" evidence="7">
    <location>
        <begin position="484"/>
        <end position="577"/>
    </location>
</feature>
<name>F0X2K5_9STRA</name>
<dbReference type="HOGENOM" id="CLU_415285_0_0_1"/>
<evidence type="ECO:0000256" key="3">
    <source>
        <dbReference type="ARBA" id="ARBA00022824"/>
    </source>
</evidence>
<protein>
    <recommendedName>
        <fullName evidence="6">alpha-1,2-Mannosidase</fullName>
        <ecNumber evidence="6">3.2.1.-</ecNumber>
    </recommendedName>
</protein>
<dbReference type="GO" id="GO:0044322">
    <property type="term" value="C:endoplasmic reticulum quality control compartment"/>
    <property type="evidence" value="ECO:0007669"/>
    <property type="project" value="GOC"/>
</dbReference>
<keyword evidence="6" id="KW-0378">Hydrolase</keyword>
<dbReference type="SUPFAM" id="SSF48225">
    <property type="entry name" value="Seven-hairpin glycosidases"/>
    <property type="match status" value="1"/>
</dbReference>
<dbReference type="SUPFAM" id="SSF52025">
    <property type="entry name" value="PA domain"/>
    <property type="match status" value="1"/>
</dbReference>
<dbReference type="PRINTS" id="PR00747">
    <property type="entry name" value="GLYHDRLASE47"/>
</dbReference>
<dbReference type="AlphaFoldDB" id="F0X2K5"/>
<dbReference type="GO" id="GO:0005509">
    <property type="term" value="F:calcium ion binding"/>
    <property type="evidence" value="ECO:0007669"/>
    <property type="project" value="InterPro"/>
</dbReference>
<dbReference type="InterPro" id="IPR044674">
    <property type="entry name" value="EDEM1/2/3"/>
</dbReference>
<dbReference type="Gene3D" id="1.50.10.10">
    <property type="match status" value="1"/>
</dbReference>
<keyword evidence="4" id="KW-0325">Glycoprotein</keyword>
<evidence type="ECO:0000313" key="8">
    <source>
        <dbReference type="EMBL" id="CCA28112.1"/>
    </source>
</evidence>
<evidence type="ECO:0000256" key="4">
    <source>
        <dbReference type="ARBA" id="ARBA00023180"/>
    </source>
</evidence>
<dbReference type="EC" id="3.2.1.-" evidence="6"/>